<dbReference type="Proteomes" id="UP001597601">
    <property type="component" value="Unassembled WGS sequence"/>
</dbReference>
<organism evidence="1 2">
    <name type="scientific">Mucilaginibacter antarcticus</name>
    <dbReference type="NCBI Taxonomy" id="1855725"/>
    <lineage>
        <taxon>Bacteria</taxon>
        <taxon>Pseudomonadati</taxon>
        <taxon>Bacteroidota</taxon>
        <taxon>Sphingobacteriia</taxon>
        <taxon>Sphingobacteriales</taxon>
        <taxon>Sphingobacteriaceae</taxon>
        <taxon>Mucilaginibacter</taxon>
    </lineage>
</organism>
<evidence type="ECO:0000313" key="1">
    <source>
        <dbReference type="EMBL" id="MFD2866070.1"/>
    </source>
</evidence>
<dbReference type="EMBL" id="JBHUON010000020">
    <property type="protein sequence ID" value="MFD2866070.1"/>
    <property type="molecule type" value="Genomic_DNA"/>
</dbReference>
<reference evidence="2" key="1">
    <citation type="journal article" date="2019" name="Int. J. Syst. Evol. Microbiol.">
        <title>The Global Catalogue of Microorganisms (GCM) 10K type strain sequencing project: providing services to taxonomists for standard genome sequencing and annotation.</title>
        <authorList>
            <consortium name="The Broad Institute Genomics Platform"/>
            <consortium name="The Broad Institute Genome Sequencing Center for Infectious Disease"/>
            <person name="Wu L."/>
            <person name="Ma J."/>
        </authorList>
    </citation>
    <scope>NUCLEOTIDE SEQUENCE [LARGE SCALE GENOMIC DNA]</scope>
    <source>
        <strain evidence="2">KCTC 52232</strain>
    </source>
</reference>
<sequence length="58" mass="6740">MIKTIRLLKGVFNGEVLAEIPFTQKVTVFNITKPGIYAIWQKGQLFQRTPVDKFKNWS</sequence>
<proteinExistence type="predicted"/>
<evidence type="ECO:0000313" key="2">
    <source>
        <dbReference type="Proteomes" id="UP001597601"/>
    </source>
</evidence>
<protein>
    <submittedName>
        <fullName evidence="1">Uncharacterized protein</fullName>
    </submittedName>
</protein>
<accession>A0ABW5XTR8</accession>
<dbReference type="RefSeq" id="WP_377129385.1">
    <property type="nucleotide sequence ID" value="NZ_JBHUHN010000001.1"/>
</dbReference>
<keyword evidence="2" id="KW-1185">Reference proteome</keyword>
<name>A0ABW5XTR8_9SPHI</name>
<comment type="caution">
    <text evidence="1">The sequence shown here is derived from an EMBL/GenBank/DDBJ whole genome shotgun (WGS) entry which is preliminary data.</text>
</comment>
<gene>
    <name evidence="1" type="ORF">ACFSYC_15340</name>
</gene>